<feature type="domain" description="Transposase IS204/IS1001/IS1096/IS1165 DDE" evidence="1">
    <location>
        <begin position="147"/>
        <end position="385"/>
    </location>
</feature>
<dbReference type="EMBL" id="UGQE01000001">
    <property type="protein sequence ID" value="STZ10178.1"/>
    <property type="molecule type" value="Genomic_DNA"/>
</dbReference>
<gene>
    <name evidence="4" type="ORF">NCTC10293_00503</name>
    <name evidence="5" type="ORF">NCTC10293_01376</name>
</gene>
<dbReference type="InterPro" id="IPR032877">
    <property type="entry name" value="Transposase_HTH"/>
</dbReference>
<evidence type="ECO:0000259" key="3">
    <source>
        <dbReference type="Pfam" id="PF14690"/>
    </source>
</evidence>
<evidence type="ECO:0000313" key="4">
    <source>
        <dbReference type="EMBL" id="STZ10178.1"/>
    </source>
</evidence>
<dbReference type="InterPro" id="IPR047951">
    <property type="entry name" value="Transpos_ISL3"/>
</dbReference>
<reference evidence="4 6" key="1">
    <citation type="submission" date="2018-06" db="EMBL/GenBank/DDBJ databases">
        <authorList>
            <consortium name="Pathogen Informatics"/>
            <person name="Doyle S."/>
        </authorList>
    </citation>
    <scope>NUCLEOTIDE SEQUENCE [LARGE SCALE GENOMIC DNA]</scope>
    <source>
        <strain evidence="4 6">NCTC10293</strain>
    </source>
</reference>
<dbReference type="AlphaFoldDB" id="A0A378R5F7"/>
<dbReference type="PANTHER" id="PTHR33498:SF1">
    <property type="entry name" value="TRANSPOSASE FOR INSERTION SEQUENCE ELEMENT IS1557"/>
    <property type="match status" value="1"/>
</dbReference>
<feature type="domain" description="Transposase IS204/IS1001/IS1096/IS1165 helix-turn-helix" evidence="2">
    <location>
        <begin position="87"/>
        <end position="131"/>
    </location>
</feature>
<dbReference type="OrthoDB" id="6650058at2"/>
<dbReference type="Pfam" id="PF14690">
    <property type="entry name" value="Zn_ribbon_ISL3"/>
    <property type="match status" value="1"/>
</dbReference>
<dbReference type="PANTHER" id="PTHR33498">
    <property type="entry name" value="TRANSPOSASE FOR INSERTION SEQUENCE ELEMENT IS1557"/>
    <property type="match status" value="1"/>
</dbReference>
<dbReference type="Pfam" id="PF01610">
    <property type="entry name" value="DDE_Tnp_ISL3"/>
    <property type="match status" value="1"/>
</dbReference>
<name>A0A378R5F7_9GAMM</name>
<evidence type="ECO:0000259" key="2">
    <source>
        <dbReference type="Pfam" id="PF13542"/>
    </source>
</evidence>
<dbReference type="Pfam" id="PF13542">
    <property type="entry name" value="HTH_Tnp_ISL3"/>
    <property type="match status" value="1"/>
</dbReference>
<dbReference type="InterPro" id="IPR002560">
    <property type="entry name" value="Transposase_DDE"/>
</dbReference>
<evidence type="ECO:0000313" key="5">
    <source>
        <dbReference type="EMBL" id="STZ13798.1"/>
    </source>
</evidence>
<dbReference type="EMBL" id="UGQE01000004">
    <property type="protein sequence ID" value="STZ13798.1"/>
    <property type="molecule type" value="Genomic_DNA"/>
</dbReference>
<proteinExistence type="predicted"/>
<dbReference type="RefSeq" id="WP_115338071.1">
    <property type="nucleotide sequence ID" value="NZ_CAACXO010000002.1"/>
</dbReference>
<accession>A0A378R5F7</accession>
<dbReference type="NCBIfam" id="NF033550">
    <property type="entry name" value="transpos_ISL3"/>
    <property type="match status" value="1"/>
</dbReference>
<protein>
    <submittedName>
        <fullName evidence="4">Transposase and inactivated derivatives</fullName>
    </submittedName>
</protein>
<sequence>MIDLLSLANVETVSIENRDETVTIYAKTTYHLANCPNCGGGLYKHGSREYRYTDTPLYMKPTTIQLNVHRYRCKVCKQVLSDHIACVDESRRCTNRLVQHIQSHCFRLTFSELSRQIGLSVNTIRNIAQDYLSYLEQSYPRSTPSILGIDEVMIAGEYRCVLTDLEHHRLFDILPTRKQSYLESYFERLPNKENIHTVCSDMWQPFKNVCAKCLPNTTLVLDRFHVVKLANEAMESIRKCHQNELDAKGRKQLKKHLRWLLIKRLAQLSSDDLKTLEVLAKEYPKLVIAYYLKEKFFDIYEAKDKNAAILAFFEWTDSIDEQATGMYLPEFYRLKQIVKRHFAQTFSYWDSANKVSNGYTECVNGLIKLANRLGRGYDFEMIRARALYGQIGLNKANKKISEEQLGKKLK</sequence>
<evidence type="ECO:0000313" key="6">
    <source>
        <dbReference type="Proteomes" id="UP000255279"/>
    </source>
</evidence>
<dbReference type="Proteomes" id="UP000255279">
    <property type="component" value="Unassembled WGS sequence"/>
</dbReference>
<feature type="domain" description="Transposase IS204/IS1001/IS1096/IS1165 zinc-finger" evidence="3">
    <location>
        <begin position="34"/>
        <end position="76"/>
    </location>
</feature>
<organism evidence="4 6">
    <name type="scientific">Moraxella caviae</name>
    <dbReference type="NCBI Taxonomy" id="34060"/>
    <lineage>
        <taxon>Bacteria</taxon>
        <taxon>Pseudomonadati</taxon>
        <taxon>Pseudomonadota</taxon>
        <taxon>Gammaproteobacteria</taxon>
        <taxon>Moraxellales</taxon>
        <taxon>Moraxellaceae</taxon>
        <taxon>Moraxella</taxon>
    </lineage>
</organism>
<evidence type="ECO:0000259" key="1">
    <source>
        <dbReference type="Pfam" id="PF01610"/>
    </source>
</evidence>
<dbReference type="InterPro" id="IPR029261">
    <property type="entry name" value="Transposase_Znf"/>
</dbReference>